<dbReference type="AlphaFoldDB" id="L7LY13"/>
<keyword evidence="1" id="KW-1133">Transmembrane helix</keyword>
<proteinExistence type="evidence at transcript level"/>
<evidence type="ECO:0000313" key="2">
    <source>
        <dbReference type="EMBL" id="JAA55773.1"/>
    </source>
</evidence>
<reference evidence="2" key="1">
    <citation type="submission" date="2012-11" db="EMBL/GenBank/DDBJ databases">
        <authorList>
            <person name="Lucero-Rivera Y.E."/>
            <person name="Tovar-Ramirez D."/>
        </authorList>
    </citation>
    <scope>NUCLEOTIDE SEQUENCE</scope>
    <source>
        <tissue evidence="2">Salivary gland</tissue>
    </source>
</reference>
<keyword evidence="1" id="KW-0812">Transmembrane</keyword>
<keyword evidence="1" id="KW-0472">Membrane</keyword>
<sequence length="117" mass="13391">MGRKGRRMKGSNPLLSFFLFSLLSFVNFLQSFLFLARRSFHHHHLLPLHTRNCRLRTVLLLPSIRYTLRNGCFSWPGTLFSRTSPLVGLLAFFFLFLLPRACISSGGGPLSLFFTPT</sequence>
<name>L7LY13_RHIPC</name>
<protein>
    <submittedName>
        <fullName evidence="2">Uncharacterized protein</fullName>
    </submittedName>
</protein>
<organism evidence="2">
    <name type="scientific">Rhipicephalus pulchellus</name>
    <name type="common">Yellow backed tick</name>
    <name type="synonym">Dermacentor pulchellus</name>
    <dbReference type="NCBI Taxonomy" id="72859"/>
    <lineage>
        <taxon>Eukaryota</taxon>
        <taxon>Metazoa</taxon>
        <taxon>Ecdysozoa</taxon>
        <taxon>Arthropoda</taxon>
        <taxon>Chelicerata</taxon>
        <taxon>Arachnida</taxon>
        <taxon>Acari</taxon>
        <taxon>Parasitiformes</taxon>
        <taxon>Ixodida</taxon>
        <taxon>Ixodoidea</taxon>
        <taxon>Ixodidae</taxon>
        <taxon>Rhipicephalinae</taxon>
        <taxon>Rhipicephalus</taxon>
        <taxon>Rhipicephalus</taxon>
    </lineage>
</organism>
<accession>L7LY13</accession>
<evidence type="ECO:0000256" key="1">
    <source>
        <dbReference type="SAM" id="Phobius"/>
    </source>
</evidence>
<feature type="transmembrane region" description="Helical" evidence="1">
    <location>
        <begin position="79"/>
        <end position="98"/>
    </location>
</feature>
<reference evidence="2" key="2">
    <citation type="journal article" date="2015" name="J. Proteomics">
        <title>Sexual differences in the sialomes of the zebra tick, Rhipicephalus pulchellus.</title>
        <authorList>
            <person name="Tan A.W."/>
            <person name="Francischetti I.M."/>
            <person name="Slovak M."/>
            <person name="Kini R.M."/>
            <person name="Ribeiro J.M."/>
        </authorList>
    </citation>
    <scope>NUCLEOTIDE SEQUENCE</scope>
    <source>
        <tissue evidence="2">Salivary gland</tissue>
    </source>
</reference>
<dbReference type="EMBL" id="GACK01009261">
    <property type="protein sequence ID" value="JAA55773.1"/>
    <property type="molecule type" value="mRNA"/>
</dbReference>